<gene>
    <name evidence="2" type="ORF">TPA0598_08_00160</name>
</gene>
<dbReference type="Proteomes" id="UP000048965">
    <property type="component" value="Unassembled WGS sequence"/>
</dbReference>
<accession>A0A0P4RC00</accession>
<feature type="chain" id="PRO_5006068617" description="Syd protein" evidence="1">
    <location>
        <begin position="28"/>
        <end position="219"/>
    </location>
</feature>
<evidence type="ECO:0000313" key="3">
    <source>
        <dbReference type="Proteomes" id="UP000048965"/>
    </source>
</evidence>
<protein>
    <recommendedName>
        <fullName evidence="4">Syd protein</fullName>
    </recommendedName>
</protein>
<dbReference type="AlphaFoldDB" id="A0A0P4RC00"/>
<keyword evidence="1" id="KW-0732">Signal</keyword>
<organism evidence="2 3">
    <name type="scientific">Streptomyces lydicamycinicus</name>
    <dbReference type="NCBI Taxonomy" id="1546107"/>
    <lineage>
        <taxon>Bacteria</taxon>
        <taxon>Bacillati</taxon>
        <taxon>Actinomycetota</taxon>
        <taxon>Actinomycetes</taxon>
        <taxon>Kitasatosporales</taxon>
        <taxon>Streptomycetaceae</taxon>
        <taxon>Streptomyces</taxon>
    </lineage>
</organism>
<evidence type="ECO:0008006" key="4">
    <source>
        <dbReference type="Google" id="ProtNLM"/>
    </source>
</evidence>
<dbReference type="RefSeq" id="WP_042159004.1">
    <property type="nucleotide sequence ID" value="NZ_CP114203.1"/>
</dbReference>
<proteinExistence type="predicted"/>
<dbReference type="Pfam" id="PF26137">
    <property type="entry name" value="Toxin_SdpC"/>
    <property type="match status" value="1"/>
</dbReference>
<keyword evidence="3" id="KW-1185">Reference proteome</keyword>
<evidence type="ECO:0000256" key="1">
    <source>
        <dbReference type="SAM" id="SignalP"/>
    </source>
</evidence>
<feature type="signal peptide" evidence="1">
    <location>
        <begin position="1"/>
        <end position="27"/>
    </location>
</feature>
<dbReference type="EMBL" id="BBNO01000008">
    <property type="protein sequence ID" value="GAO11105.1"/>
    <property type="molecule type" value="Genomic_DNA"/>
</dbReference>
<name>A0A0P4RC00_9ACTN</name>
<dbReference type="NCBIfam" id="TIGR04032">
    <property type="entry name" value="toxin_SdpC"/>
    <property type="match status" value="1"/>
</dbReference>
<evidence type="ECO:0000313" key="2">
    <source>
        <dbReference type="EMBL" id="GAO11105.1"/>
    </source>
</evidence>
<sequence>MLRRTSVAIAAVTALAVSGVAVQGAMATPTAPRTHSAEALAGVGTAKDGRALFEGLAFAQGRVAEELGKSGKFVDIATLRTKNSTPEQRKAAASLLDTIQKQHPQFFSSFSTKLRSGDPRKVESAATEAAGILKSLATKSSAAVAEAGTGAGMCATVVLAINVLIAINLGGVGNVSVALNVQAWKAAVTTVHFWTAPPNGSSSLSRDQEIALLTKTLAA</sequence>
<comment type="caution">
    <text evidence="2">The sequence shown here is derived from an EMBL/GenBank/DDBJ whole genome shotgun (WGS) entry which is preliminary data.</text>
</comment>
<dbReference type="InterPro" id="IPR023888">
    <property type="entry name" value="SdpC-like"/>
</dbReference>
<reference evidence="2 3" key="2">
    <citation type="journal article" date="2015" name="Stand. Genomic Sci.">
        <title>Draft genome sequence of marine-derived Streptomyces sp. TP-A0598, a producer of anti-MRSA antibiotic lydicamycins.</title>
        <authorList>
            <person name="Komaki H."/>
            <person name="Ichikawa N."/>
            <person name="Hosoyama A."/>
            <person name="Fujita N."/>
            <person name="Igarashi Y."/>
        </authorList>
    </citation>
    <scope>NUCLEOTIDE SEQUENCE [LARGE SCALE GENOMIC DNA]</scope>
    <source>
        <strain evidence="2 3">NBRC 110027</strain>
    </source>
</reference>
<reference evidence="3" key="1">
    <citation type="submission" date="2014-09" db="EMBL/GenBank/DDBJ databases">
        <title>Whole genome shotgun sequence of Streptomyces sp. NBRC 110027.</title>
        <authorList>
            <person name="Komaki H."/>
            <person name="Ichikawa N."/>
            <person name="Katano-Makiyama Y."/>
            <person name="Hosoyama A."/>
            <person name="Hashimoto M."/>
            <person name="Uohara A."/>
            <person name="Kitahashi Y."/>
            <person name="Ohji S."/>
            <person name="Kimura A."/>
            <person name="Yamazoe A."/>
            <person name="Igarashi Y."/>
            <person name="Fujita N."/>
        </authorList>
    </citation>
    <scope>NUCLEOTIDE SEQUENCE [LARGE SCALE GENOMIC DNA]</scope>
    <source>
        <strain evidence="3">NBRC 110027</strain>
    </source>
</reference>